<dbReference type="Proteomes" id="UP000195667">
    <property type="component" value="Unassembled WGS sequence"/>
</dbReference>
<evidence type="ECO:0000313" key="2">
    <source>
        <dbReference type="Proteomes" id="UP000195667"/>
    </source>
</evidence>
<protein>
    <submittedName>
        <fullName evidence="1">Uncharacterized protein</fullName>
    </submittedName>
</protein>
<accession>A0A1R4H1T5</accession>
<dbReference type="EMBL" id="FUKI01000044">
    <property type="protein sequence ID" value="SJM90188.1"/>
    <property type="molecule type" value="Genomic_DNA"/>
</dbReference>
<keyword evidence="2" id="KW-1185">Reference proteome</keyword>
<gene>
    <name evidence="1" type="ORF">CRENPOLYSF1_1380001</name>
</gene>
<reference evidence="2" key="1">
    <citation type="submission" date="2017-02" db="EMBL/GenBank/DDBJ databases">
        <authorList>
            <person name="Daims H."/>
        </authorList>
    </citation>
    <scope>NUCLEOTIDE SEQUENCE [LARGE SCALE GENOMIC DNA]</scope>
</reference>
<sequence>MFITATYIRQDTVQGLTVCPELVEGWAVNPIMVRQAHQGVIKSAGGYFISQRFSRF</sequence>
<proteinExistence type="predicted"/>
<name>A0A1R4H1T5_9GAMM</name>
<dbReference type="AlphaFoldDB" id="A0A1R4H1T5"/>
<evidence type="ECO:0000313" key="1">
    <source>
        <dbReference type="EMBL" id="SJM90188.1"/>
    </source>
</evidence>
<organism evidence="1 2">
    <name type="scientific">Crenothrix polyspora</name>
    <dbReference type="NCBI Taxonomy" id="360316"/>
    <lineage>
        <taxon>Bacteria</taxon>
        <taxon>Pseudomonadati</taxon>
        <taxon>Pseudomonadota</taxon>
        <taxon>Gammaproteobacteria</taxon>
        <taxon>Methylococcales</taxon>
        <taxon>Crenotrichaceae</taxon>
        <taxon>Crenothrix</taxon>
    </lineage>
</organism>